<accession>A0A8K0UXN9</accession>
<keyword evidence="1 3" id="KW-0732">Signal</keyword>
<dbReference type="Gene3D" id="2.40.40.10">
    <property type="entry name" value="RlpA-like domain"/>
    <property type="match status" value="1"/>
</dbReference>
<dbReference type="AlphaFoldDB" id="A0A8K0UXN9"/>
<dbReference type="OrthoDB" id="406505at2759"/>
<proteinExistence type="predicted"/>
<feature type="region of interest" description="Disordered" evidence="2">
    <location>
        <begin position="84"/>
        <end position="163"/>
    </location>
</feature>
<dbReference type="InterPro" id="IPR051477">
    <property type="entry name" value="Expansin_CellWall"/>
</dbReference>
<evidence type="ECO:0000313" key="5">
    <source>
        <dbReference type="Proteomes" id="UP000813824"/>
    </source>
</evidence>
<feature type="compositionally biased region" description="Low complexity" evidence="2">
    <location>
        <begin position="142"/>
        <end position="152"/>
    </location>
</feature>
<dbReference type="PANTHER" id="PTHR31836">
    <property type="match status" value="1"/>
</dbReference>
<comment type="caution">
    <text evidence="4">The sequence shown here is derived from an EMBL/GenBank/DDBJ whole genome shotgun (WGS) entry which is preliminary data.</text>
</comment>
<reference evidence="4" key="1">
    <citation type="journal article" date="2021" name="New Phytol.">
        <title>Evolutionary innovations through gain and loss of genes in the ectomycorrhizal Boletales.</title>
        <authorList>
            <person name="Wu G."/>
            <person name="Miyauchi S."/>
            <person name="Morin E."/>
            <person name="Kuo A."/>
            <person name="Drula E."/>
            <person name="Varga T."/>
            <person name="Kohler A."/>
            <person name="Feng B."/>
            <person name="Cao Y."/>
            <person name="Lipzen A."/>
            <person name="Daum C."/>
            <person name="Hundley H."/>
            <person name="Pangilinan J."/>
            <person name="Johnson J."/>
            <person name="Barry K."/>
            <person name="LaButti K."/>
            <person name="Ng V."/>
            <person name="Ahrendt S."/>
            <person name="Min B."/>
            <person name="Choi I.G."/>
            <person name="Park H."/>
            <person name="Plett J.M."/>
            <person name="Magnuson J."/>
            <person name="Spatafora J.W."/>
            <person name="Nagy L.G."/>
            <person name="Henrissat B."/>
            <person name="Grigoriev I.V."/>
            <person name="Yang Z.L."/>
            <person name="Xu J."/>
            <person name="Martin F.M."/>
        </authorList>
    </citation>
    <scope>NUCLEOTIDE SEQUENCE</scope>
    <source>
        <strain evidence="4">KKN 215</strain>
    </source>
</reference>
<dbReference type="PANTHER" id="PTHR31836:SF22">
    <property type="entry name" value="RLPA-LIKE PROTEIN DOUBLE-PSI BETA-BARREL DOMAIN-CONTAINING PROTEIN"/>
    <property type="match status" value="1"/>
</dbReference>
<feature type="signal peptide" evidence="3">
    <location>
        <begin position="1"/>
        <end position="26"/>
    </location>
</feature>
<organism evidence="4 5">
    <name type="scientific">Cristinia sonorae</name>
    <dbReference type="NCBI Taxonomy" id="1940300"/>
    <lineage>
        <taxon>Eukaryota</taxon>
        <taxon>Fungi</taxon>
        <taxon>Dikarya</taxon>
        <taxon>Basidiomycota</taxon>
        <taxon>Agaricomycotina</taxon>
        <taxon>Agaricomycetes</taxon>
        <taxon>Agaricomycetidae</taxon>
        <taxon>Agaricales</taxon>
        <taxon>Pleurotineae</taxon>
        <taxon>Stephanosporaceae</taxon>
        <taxon>Cristinia</taxon>
    </lineage>
</organism>
<dbReference type="InterPro" id="IPR036908">
    <property type="entry name" value="RlpA-like_sf"/>
</dbReference>
<evidence type="ECO:0000256" key="3">
    <source>
        <dbReference type="SAM" id="SignalP"/>
    </source>
</evidence>
<evidence type="ECO:0000313" key="4">
    <source>
        <dbReference type="EMBL" id="KAH8106122.1"/>
    </source>
</evidence>
<evidence type="ECO:0000256" key="2">
    <source>
        <dbReference type="SAM" id="MobiDB-lite"/>
    </source>
</evidence>
<evidence type="ECO:0000256" key="1">
    <source>
        <dbReference type="ARBA" id="ARBA00022729"/>
    </source>
</evidence>
<feature type="compositionally biased region" description="Low complexity" evidence="2">
    <location>
        <begin position="122"/>
        <end position="134"/>
    </location>
</feature>
<evidence type="ECO:0008006" key="6">
    <source>
        <dbReference type="Google" id="ProtNLM"/>
    </source>
</evidence>
<dbReference type="EMBL" id="JAEVFJ010000003">
    <property type="protein sequence ID" value="KAH8106122.1"/>
    <property type="molecule type" value="Genomic_DNA"/>
</dbReference>
<dbReference type="SUPFAM" id="SSF50685">
    <property type="entry name" value="Barwin-like endoglucanases"/>
    <property type="match status" value="1"/>
</dbReference>
<dbReference type="Proteomes" id="UP000813824">
    <property type="component" value="Unassembled WGS sequence"/>
</dbReference>
<sequence>MHALKPSSILVSAFFVSVYMLVTVTASDLRAMDTLESRYARAHSLGNNYHFSTRDGWQTVNITNLQYKYRRDLIKDDSVDDDDLTGNIYSQENDDLDTLSKRTGKNATFNPPSKSKGKSSSKTKSQSKAAPASKGSKKDSSKSSSKSANKSSKSSKKLKKTSANSLTSSVKSILASLKPKGKAEPVTITWYTGHDLENPSCWPNPIWAPSDASFACALTLEGWTTRPSCFKFLELCNTPKKCVFVRVVDSCAGCKKGSKHVDLTQAAFKELASLDEGLLQVQMRQATEPDGWLENLWGPKA</sequence>
<dbReference type="CDD" id="cd22191">
    <property type="entry name" value="DPBB_RlpA_EXP_N-like"/>
    <property type="match status" value="1"/>
</dbReference>
<keyword evidence="5" id="KW-1185">Reference proteome</keyword>
<protein>
    <recommendedName>
        <fullName evidence="6">RlpA-like protein double-psi beta-barrel domain-containing protein</fullName>
    </recommendedName>
</protein>
<name>A0A8K0UXN9_9AGAR</name>
<gene>
    <name evidence="4" type="ORF">BXZ70DRAFT_1004403</name>
</gene>
<feature type="chain" id="PRO_5035443561" description="RlpA-like protein double-psi beta-barrel domain-containing protein" evidence="3">
    <location>
        <begin position="27"/>
        <end position="301"/>
    </location>
</feature>